<name>A0A1M5M9S2_9FLAO</name>
<dbReference type="eggNOG" id="ENOG5032V4E">
    <property type="taxonomic scope" value="Bacteria"/>
</dbReference>
<organism evidence="1 2">
    <name type="scientific">Chryseobacterium oranimense</name>
    <dbReference type="NCBI Taxonomy" id="421058"/>
    <lineage>
        <taxon>Bacteria</taxon>
        <taxon>Pseudomonadati</taxon>
        <taxon>Bacteroidota</taxon>
        <taxon>Flavobacteriia</taxon>
        <taxon>Flavobacteriales</taxon>
        <taxon>Weeksellaceae</taxon>
        <taxon>Chryseobacterium group</taxon>
        <taxon>Chryseobacterium</taxon>
    </lineage>
</organism>
<keyword evidence="2" id="KW-1185">Reference proteome</keyword>
<evidence type="ECO:0008006" key="3">
    <source>
        <dbReference type="Google" id="ProtNLM"/>
    </source>
</evidence>
<sequence length="190" mass="20734">MNKLFNTKNIFRLLALLFITVTVISCQRDGSVAEDDLPQEELTNIILLVKEDTPGSTAIEYNYSIGAGGIPTIPLKDGKSYTVEAKFRNGNEDATGEIIDAKNEHFLIFDFPKSKINITRLDGNDLRNDGKRVGLKTKWDVVQAVDGTSPFLKLTLIHSPESVNDAKAGTAWGSVVGGETDAEATYNLSN</sequence>
<accession>A0A1M5M9S2</accession>
<protein>
    <recommendedName>
        <fullName evidence="3">Type 1 periplasmic binding fold superfamily protein</fullName>
    </recommendedName>
</protein>
<evidence type="ECO:0000313" key="2">
    <source>
        <dbReference type="Proteomes" id="UP000184047"/>
    </source>
</evidence>
<dbReference type="OrthoDB" id="1452588at2"/>
<dbReference type="AlphaFoldDB" id="A0A1M5M9S2"/>
<dbReference type="PROSITE" id="PS51257">
    <property type="entry name" value="PROKAR_LIPOPROTEIN"/>
    <property type="match status" value="1"/>
</dbReference>
<proteinExistence type="predicted"/>
<gene>
    <name evidence="1" type="ORF">SAMN05421866_1379</name>
</gene>
<reference evidence="2" key="1">
    <citation type="submission" date="2016-11" db="EMBL/GenBank/DDBJ databases">
        <authorList>
            <person name="Varghese N."/>
            <person name="Submissions S."/>
        </authorList>
    </citation>
    <scope>NUCLEOTIDE SEQUENCE [LARGE SCALE GENOMIC DNA]</scope>
    <source>
        <strain evidence="2">DSM 19055</strain>
    </source>
</reference>
<dbReference type="Proteomes" id="UP000184047">
    <property type="component" value="Unassembled WGS sequence"/>
</dbReference>
<dbReference type="EMBL" id="FQWT01000001">
    <property type="protein sequence ID" value="SHG74020.1"/>
    <property type="molecule type" value="Genomic_DNA"/>
</dbReference>
<dbReference type="RefSeq" id="WP_073061149.1">
    <property type="nucleotide sequence ID" value="NZ_CP104203.1"/>
</dbReference>
<evidence type="ECO:0000313" key="1">
    <source>
        <dbReference type="EMBL" id="SHG74020.1"/>
    </source>
</evidence>